<dbReference type="InterPro" id="IPR042160">
    <property type="entry name" value="HD-Zip_IV"/>
</dbReference>
<evidence type="ECO:0000256" key="5">
    <source>
        <dbReference type="ARBA" id="ARBA00023125"/>
    </source>
</evidence>
<dbReference type="PROSITE" id="PS50071">
    <property type="entry name" value="HOMEOBOX_2"/>
    <property type="match status" value="1"/>
</dbReference>
<dbReference type="SUPFAM" id="SSF46689">
    <property type="entry name" value="Homeodomain-like"/>
    <property type="match status" value="1"/>
</dbReference>
<evidence type="ECO:0000256" key="8">
    <source>
        <dbReference type="ARBA" id="ARBA00023242"/>
    </source>
</evidence>
<dbReference type="PANTHER" id="PTHR45654">
    <property type="entry name" value="HOMEOBOX-LEUCINE ZIPPER PROTEIN MERISTEM L1"/>
    <property type="match status" value="1"/>
</dbReference>
<comment type="caution">
    <text evidence="13">The sequence shown here is derived from an EMBL/GenBank/DDBJ whole genome shotgun (WGS) entry which is preliminary data.</text>
</comment>
<dbReference type="InterPro" id="IPR001356">
    <property type="entry name" value="HD"/>
</dbReference>
<dbReference type="InterPro" id="IPR000047">
    <property type="entry name" value="HTH_motif"/>
</dbReference>
<comment type="similarity">
    <text evidence="2">Belongs to the HD-ZIP homeobox family. Class IV subfamily.</text>
</comment>
<comment type="subcellular location">
    <subcellularLocation>
        <location evidence="1 9 10">Nucleus</location>
    </subcellularLocation>
</comment>
<dbReference type="GO" id="GO:0005634">
    <property type="term" value="C:nucleus"/>
    <property type="evidence" value="ECO:0007669"/>
    <property type="project" value="UniProtKB-SubCell"/>
</dbReference>
<proteinExistence type="inferred from homology"/>
<keyword evidence="5 9" id="KW-0238">DNA-binding</keyword>
<evidence type="ECO:0000256" key="3">
    <source>
        <dbReference type="ARBA" id="ARBA00023015"/>
    </source>
</evidence>
<feature type="compositionally biased region" description="Basic and acidic residues" evidence="11">
    <location>
        <begin position="120"/>
        <end position="143"/>
    </location>
</feature>
<feature type="domain" description="Homeobox" evidence="12">
    <location>
        <begin position="111"/>
        <end position="169"/>
    </location>
</feature>
<dbReference type="FunFam" id="1.10.10.60:FF:000229">
    <property type="entry name" value="Homeobox-leucine zipper protein HDG1"/>
    <property type="match status" value="1"/>
</dbReference>
<dbReference type="InterPro" id="IPR017970">
    <property type="entry name" value="Homeobox_CS"/>
</dbReference>
<evidence type="ECO:0000256" key="11">
    <source>
        <dbReference type="SAM" id="MobiDB-lite"/>
    </source>
</evidence>
<dbReference type="PROSITE" id="PS00027">
    <property type="entry name" value="HOMEOBOX_1"/>
    <property type="match status" value="1"/>
</dbReference>
<evidence type="ECO:0000256" key="7">
    <source>
        <dbReference type="ARBA" id="ARBA00023163"/>
    </source>
</evidence>
<organism evidence="13 14">
    <name type="scientific">Punica granatum</name>
    <name type="common">Pomegranate</name>
    <dbReference type="NCBI Taxonomy" id="22663"/>
    <lineage>
        <taxon>Eukaryota</taxon>
        <taxon>Viridiplantae</taxon>
        <taxon>Streptophyta</taxon>
        <taxon>Embryophyta</taxon>
        <taxon>Tracheophyta</taxon>
        <taxon>Spermatophyta</taxon>
        <taxon>Magnoliopsida</taxon>
        <taxon>eudicotyledons</taxon>
        <taxon>Gunneridae</taxon>
        <taxon>Pentapetalae</taxon>
        <taxon>rosids</taxon>
        <taxon>malvids</taxon>
        <taxon>Myrtales</taxon>
        <taxon>Lythraceae</taxon>
        <taxon>Punica</taxon>
    </lineage>
</organism>
<feature type="compositionally biased region" description="Basic residues" evidence="11">
    <location>
        <begin position="110"/>
        <end position="119"/>
    </location>
</feature>
<evidence type="ECO:0000313" key="14">
    <source>
        <dbReference type="Proteomes" id="UP000233551"/>
    </source>
</evidence>
<evidence type="ECO:0000256" key="4">
    <source>
        <dbReference type="ARBA" id="ARBA00023054"/>
    </source>
</evidence>
<keyword evidence="7" id="KW-0804">Transcription</keyword>
<dbReference type="PANTHER" id="PTHR45654:SF24">
    <property type="entry name" value="HOMEOBOX-LEUCINE ZIPPER PROTEIN GLABRA 2"/>
    <property type="match status" value="1"/>
</dbReference>
<reference evidence="13 14" key="1">
    <citation type="submission" date="2017-11" db="EMBL/GenBank/DDBJ databases">
        <title>De-novo sequencing of pomegranate (Punica granatum L.) genome.</title>
        <authorList>
            <person name="Akparov Z."/>
            <person name="Amiraslanov A."/>
            <person name="Hajiyeva S."/>
            <person name="Abbasov M."/>
            <person name="Kaur K."/>
            <person name="Hamwieh A."/>
            <person name="Solovyev V."/>
            <person name="Salamov A."/>
            <person name="Braich B."/>
            <person name="Kosarev P."/>
            <person name="Mahmoud A."/>
            <person name="Hajiyev E."/>
            <person name="Babayeva S."/>
            <person name="Izzatullayeva V."/>
            <person name="Mammadov A."/>
            <person name="Mammadov A."/>
            <person name="Sharifova S."/>
            <person name="Ojaghi J."/>
            <person name="Eynullazada K."/>
            <person name="Bayramov B."/>
            <person name="Abdulazimova A."/>
            <person name="Shahmuradov I."/>
        </authorList>
    </citation>
    <scope>NUCLEOTIDE SEQUENCE [LARGE SCALE GENOMIC DNA]</scope>
    <source>
        <strain evidence="14">cv. AG2017</strain>
        <tissue evidence="13">Leaf</tissue>
    </source>
</reference>
<dbReference type="Pfam" id="PF00046">
    <property type="entry name" value="Homeodomain"/>
    <property type="match status" value="1"/>
</dbReference>
<protein>
    <recommendedName>
        <fullName evidence="12">Homeobox domain-containing protein</fullName>
    </recommendedName>
</protein>
<dbReference type="CDD" id="cd00086">
    <property type="entry name" value="homeodomain"/>
    <property type="match status" value="1"/>
</dbReference>
<dbReference type="PRINTS" id="PR00031">
    <property type="entry name" value="HTHREPRESSR"/>
</dbReference>
<accession>A0A2I0KHC5</accession>
<dbReference type="EMBL" id="PGOL01000580">
    <property type="protein sequence ID" value="PKI67859.1"/>
    <property type="molecule type" value="Genomic_DNA"/>
</dbReference>
<evidence type="ECO:0000313" key="13">
    <source>
        <dbReference type="EMBL" id="PKI67859.1"/>
    </source>
</evidence>
<dbReference type="Proteomes" id="UP000233551">
    <property type="component" value="Unassembled WGS sequence"/>
</dbReference>
<feature type="region of interest" description="Disordered" evidence="11">
    <location>
        <begin position="36"/>
        <end position="154"/>
    </location>
</feature>
<evidence type="ECO:0000259" key="12">
    <source>
        <dbReference type="PROSITE" id="PS50071"/>
    </source>
</evidence>
<dbReference type="SMART" id="SM00389">
    <property type="entry name" value="HOX"/>
    <property type="match status" value="1"/>
</dbReference>
<dbReference type="InterPro" id="IPR009057">
    <property type="entry name" value="Homeodomain-like_sf"/>
</dbReference>
<keyword evidence="6 9" id="KW-0371">Homeobox</keyword>
<keyword evidence="3" id="KW-0805">Transcription regulation</keyword>
<sequence length="169" mass="18377">MGVVDMSNNNPPSSRTKDFFASPALSLSLAGIFRDAGAAAASRAESGGGGGTEVEEGDEGSGGGGGARGLGLREETVEISSENSGPARSRSDDEFDPDGDPDDDNDGDKKKKKRKKYHRHTAEQIREMESLFKESPHPDEKQRQQLSKQLGLAPRQVKFWFQNRRTQLK</sequence>
<gene>
    <name evidence="13" type="ORF">CRG98_011758</name>
</gene>
<name>A0A2I0KHC5_PUNGR</name>
<evidence type="ECO:0000256" key="6">
    <source>
        <dbReference type="ARBA" id="ARBA00023155"/>
    </source>
</evidence>
<dbReference type="STRING" id="22663.A0A2I0KHC5"/>
<feature type="non-terminal residue" evidence="13">
    <location>
        <position position="169"/>
    </location>
</feature>
<dbReference type="Gene3D" id="1.10.10.60">
    <property type="entry name" value="Homeodomain-like"/>
    <property type="match status" value="1"/>
</dbReference>
<feature type="compositionally biased region" description="Acidic residues" evidence="11">
    <location>
        <begin position="93"/>
        <end position="106"/>
    </location>
</feature>
<evidence type="ECO:0000256" key="10">
    <source>
        <dbReference type="RuleBase" id="RU000682"/>
    </source>
</evidence>
<feature type="compositionally biased region" description="Low complexity" evidence="11">
    <location>
        <begin position="36"/>
        <end position="45"/>
    </location>
</feature>
<evidence type="ECO:0000256" key="1">
    <source>
        <dbReference type="ARBA" id="ARBA00004123"/>
    </source>
</evidence>
<evidence type="ECO:0000256" key="9">
    <source>
        <dbReference type="PROSITE-ProRule" id="PRU00108"/>
    </source>
</evidence>
<keyword evidence="8 9" id="KW-0539">Nucleus</keyword>
<dbReference type="GO" id="GO:0003677">
    <property type="term" value="F:DNA binding"/>
    <property type="evidence" value="ECO:0007669"/>
    <property type="project" value="UniProtKB-UniRule"/>
</dbReference>
<keyword evidence="14" id="KW-1185">Reference proteome</keyword>
<evidence type="ECO:0000256" key="2">
    <source>
        <dbReference type="ARBA" id="ARBA00006789"/>
    </source>
</evidence>
<keyword evidence="4" id="KW-0175">Coiled coil</keyword>
<dbReference type="GO" id="GO:0000981">
    <property type="term" value="F:DNA-binding transcription factor activity, RNA polymerase II-specific"/>
    <property type="evidence" value="ECO:0007669"/>
    <property type="project" value="InterPro"/>
</dbReference>
<feature type="compositionally biased region" description="Gly residues" evidence="11">
    <location>
        <begin position="60"/>
        <end position="69"/>
    </location>
</feature>
<dbReference type="AlphaFoldDB" id="A0A2I0KHC5"/>